<evidence type="ECO:0000256" key="2">
    <source>
        <dbReference type="ARBA" id="ARBA00022679"/>
    </source>
</evidence>
<dbReference type="InterPro" id="IPR050194">
    <property type="entry name" value="Glycosyltransferase_grp1"/>
</dbReference>
<sequence>MNRHPVAPRLRPLRVGLVCPYALDAPGGVQQQVLGLGAWLRGAGHDVRVLAPGGLPEEAYGLEESRFTSAGAALGVRYNGSVAPVAPGPLAAARTRRWVAAQAVDLLHVHEPLAPSTSLHALAAARSPVVATFHTATPRSRALRIARNALGGAVDRIDAGVAVSPTAREVVTRHLDRDTVVVPNGLDVAAYAAGPGRPESAPWGPGPRLLFLGRSGEPRKGLDVLLAALPALRRAHPGLEVLVAGPGRQHLPAGCRSLGLVGEDDKRALLRGADVFVAPHTARESFGIVVLEAMAAGVPVVASDLPPFVDLLGGPGHQGEPDGPGGWVFPRRSADGLAAAVSAALAQGRGARTRRAQQLAQRFDWSVVGPQVVEVYDRVLAARSAEGAS</sequence>
<name>A0A1H9G9L2_9ACTN</name>
<proteinExistence type="predicted"/>
<reference evidence="5" key="1">
    <citation type="submission" date="2016-10" db="EMBL/GenBank/DDBJ databases">
        <authorList>
            <person name="Varghese N."/>
            <person name="Submissions S."/>
        </authorList>
    </citation>
    <scope>NUCLEOTIDE SEQUENCE [LARGE SCALE GENOMIC DNA]</scope>
    <source>
        <strain evidence="5">CGMCC 4.6856</strain>
    </source>
</reference>
<dbReference type="GO" id="GO:1901137">
    <property type="term" value="P:carbohydrate derivative biosynthetic process"/>
    <property type="evidence" value="ECO:0007669"/>
    <property type="project" value="UniProtKB-ARBA"/>
</dbReference>
<dbReference type="AlphaFoldDB" id="A0A1H9G9L2"/>
<evidence type="ECO:0000313" key="5">
    <source>
        <dbReference type="Proteomes" id="UP000198504"/>
    </source>
</evidence>
<keyword evidence="1 4" id="KW-0328">Glycosyltransferase</keyword>
<dbReference type="GO" id="GO:0016757">
    <property type="term" value="F:glycosyltransferase activity"/>
    <property type="evidence" value="ECO:0007669"/>
    <property type="project" value="UniProtKB-KW"/>
</dbReference>
<evidence type="ECO:0000313" key="4">
    <source>
        <dbReference type="EMBL" id="SEQ46468.1"/>
    </source>
</evidence>
<protein>
    <submittedName>
        <fullName evidence="4">Phosphatidylinositol alpha-mannosyltransferase</fullName>
    </submittedName>
</protein>
<feature type="domain" description="Glycosyltransferase subfamily 4-like N-terminal" evidence="3">
    <location>
        <begin position="26"/>
        <end position="188"/>
    </location>
</feature>
<dbReference type="Proteomes" id="UP000198504">
    <property type="component" value="Unassembled WGS sequence"/>
</dbReference>
<dbReference type="InterPro" id="IPR028098">
    <property type="entry name" value="Glyco_trans_4-like_N"/>
</dbReference>
<evidence type="ECO:0000259" key="3">
    <source>
        <dbReference type="Pfam" id="PF13439"/>
    </source>
</evidence>
<dbReference type="Pfam" id="PF13692">
    <property type="entry name" value="Glyco_trans_1_4"/>
    <property type="match status" value="1"/>
</dbReference>
<dbReference type="STRING" id="1036181.SAMN05421756_103539"/>
<dbReference type="PANTHER" id="PTHR45947">
    <property type="entry name" value="SULFOQUINOVOSYL TRANSFERASE SQD2"/>
    <property type="match status" value="1"/>
</dbReference>
<gene>
    <name evidence="4" type="ORF">SAMN05421756_103539</name>
</gene>
<keyword evidence="5" id="KW-1185">Reference proteome</keyword>
<dbReference type="SUPFAM" id="SSF53756">
    <property type="entry name" value="UDP-Glycosyltransferase/glycogen phosphorylase"/>
    <property type="match status" value="1"/>
</dbReference>
<dbReference type="RefSeq" id="WP_232506238.1">
    <property type="nucleotide sequence ID" value="NZ_FOFA01000003.1"/>
</dbReference>
<dbReference type="PANTHER" id="PTHR45947:SF3">
    <property type="entry name" value="SULFOQUINOVOSYL TRANSFERASE SQD2"/>
    <property type="match status" value="1"/>
</dbReference>
<dbReference type="Pfam" id="PF13439">
    <property type="entry name" value="Glyco_transf_4"/>
    <property type="match status" value="1"/>
</dbReference>
<accession>A0A1H9G9L2</accession>
<evidence type="ECO:0000256" key="1">
    <source>
        <dbReference type="ARBA" id="ARBA00022676"/>
    </source>
</evidence>
<dbReference type="CDD" id="cd03801">
    <property type="entry name" value="GT4_PimA-like"/>
    <property type="match status" value="1"/>
</dbReference>
<keyword evidence="2 4" id="KW-0808">Transferase</keyword>
<dbReference type="EMBL" id="FOFA01000003">
    <property type="protein sequence ID" value="SEQ46468.1"/>
    <property type="molecule type" value="Genomic_DNA"/>
</dbReference>
<dbReference type="Gene3D" id="3.40.50.2000">
    <property type="entry name" value="Glycogen Phosphorylase B"/>
    <property type="match status" value="2"/>
</dbReference>
<organism evidence="4 5">
    <name type="scientific">Microlunatus flavus</name>
    <dbReference type="NCBI Taxonomy" id="1036181"/>
    <lineage>
        <taxon>Bacteria</taxon>
        <taxon>Bacillati</taxon>
        <taxon>Actinomycetota</taxon>
        <taxon>Actinomycetes</taxon>
        <taxon>Propionibacteriales</taxon>
        <taxon>Propionibacteriaceae</taxon>
        <taxon>Microlunatus</taxon>
    </lineage>
</organism>